<feature type="compositionally biased region" description="Basic residues" evidence="1">
    <location>
        <begin position="59"/>
        <end position="70"/>
    </location>
</feature>
<sequence length="70" mass="7862">MDTDTYIVRIYRRDTLDPRRVSGVVEIVGEKRPLPFANYDELLAVLRGHRPPSATARPAARKGAGRSRSI</sequence>
<proteinExistence type="predicted"/>
<dbReference type="STRING" id="1817760.A2151_00610"/>
<protein>
    <submittedName>
        <fullName evidence="2">Uncharacterized protein</fullName>
    </submittedName>
</protein>
<dbReference type="AlphaFoldDB" id="A0A1F6TSV1"/>
<reference evidence="2 3" key="1">
    <citation type="journal article" date="2016" name="Nat. Commun.">
        <title>Thousands of microbial genomes shed light on interconnected biogeochemical processes in an aquifer system.</title>
        <authorList>
            <person name="Anantharaman K."/>
            <person name="Brown C.T."/>
            <person name="Hug L.A."/>
            <person name="Sharon I."/>
            <person name="Castelle C.J."/>
            <person name="Probst A.J."/>
            <person name="Thomas B.C."/>
            <person name="Singh A."/>
            <person name="Wilkins M.J."/>
            <person name="Karaoz U."/>
            <person name="Brodie E.L."/>
            <person name="Williams K.H."/>
            <person name="Hubbard S.S."/>
            <person name="Banfield J.F."/>
        </authorList>
    </citation>
    <scope>NUCLEOTIDE SEQUENCE [LARGE SCALE GENOMIC DNA]</scope>
</reference>
<dbReference type="Proteomes" id="UP000178885">
    <property type="component" value="Unassembled WGS sequence"/>
</dbReference>
<evidence type="ECO:0000313" key="3">
    <source>
        <dbReference type="Proteomes" id="UP000178885"/>
    </source>
</evidence>
<name>A0A1F6TSV1_9PROT</name>
<feature type="region of interest" description="Disordered" evidence="1">
    <location>
        <begin position="50"/>
        <end position="70"/>
    </location>
</feature>
<evidence type="ECO:0000256" key="1">
    <source>
        <dbReference type="SAM" id="MobiDB-lite"/>
    </source>
</evidence>
<comment type="caution">
    <text evidence="2">The sequence shown here is derived from an EMBL/GenBank/DDBJ whole genome shotgun (WGS) entry which is preliminary data.</text>
</comment>
<dbReference type="EMBL" id="MFSU01000034">
    <property type="protein sequence ID" value="OGI48213.1"/>
    <property type="molecule type" value="Genomic_DNA"/>
</dbReference>
<gene>
    <name evidence="2" type="ORF">A2151_00610</name>
</gene>
<evidence type="ECO:0000313" key="2">
    <source>
        <dbReference type="EMBL" id="OGI48213.1"/>
    </source>
</evidence>
<organism evidence="2 3">
    <name type="scientific">Candidatus Muproteobacteria bacterium RBG_16_65_34</name>
    <dbReference type="NCBI Taxonomy" id="1817760"/>
    <lineage>
        <taxon>Bacteria</taxon>
        <taxon>Pseudomonadati</taxon>
        <taxon>Pseudomonadota</taxon>
        <taxon>Candidatus Muproteobacteria</taxon>
    </lineage>
</organism>
<accession>A0A1F6TSV1</accession>